<gene>
    <name evidence="13" type="primary">galE</name>
    <name evidence="13" type="ORF">F8O02_06265</name>
</gene>
<evidence type="ECO:0000256" key="10">
    <source>
        <dbReference type="ARBA" id="ARBA00031367"/>
    </source>
</evidence>
<organism evidence="13 14">
    <name type="scientific">Pseudoclavibacter caeni</name>
    <dbReference type="NCBI Taxonomy" id="908846"/>
    <lineage>
        <taxon>Bacteria</taxon>
        <taxon>Bacillati</taxon>
        <taxon>Actinomycetota</taxon>
        <taxon>Actinomycetes</taxon>
        <taxon>Micrococcales</taxon>
        <taxon>Microbacteriaceae</taxon>
        <taxon>Pseudoclavibacter</taxon>
    </lineage>
</organism>
<dbReference type="GO" id="GO:0033499">
    <property type="term" value="P:galactose catabolic process via UDP-galactose, Leloir pathway"/>
    <property type="evidence" value="ECO:0007669"/>
    <property type="project" value="TreeGrafter"/>
</dbReference>
<keyword evidence="8 13" id="KW-0413">Isomerase</keyword>
<evidence type="ECO:0000256" key="1">
    <source>
        <dbReference type="ARBA" id="ARBA00000083"/>
    </source>
</evidence>
<name>A0A7C8BN60_9MICO</name>
<comment type="pathway">
    <text evidence="3">Carbohydrate metabolism; galactose metabolism.</text>
</comment>
<keyword evidence="9" id="KW-0119">Carbohydrate metabolism</keyword>
<feature type="domain" description="NAD-dependent epimerase/dehydratase" evidence="12">
    <location>
        <begin position="4"/>
        <end position="251"/>
    </location>
</feature>
<evidence type="ECO:0000256" key="6">
    <source>
        <dbReference type="ARBA" id="ARBA00018569"/>
    </source>
</evidence>
<comment type="similarity">
    <text evidence="4">Belongs to the NAD(P)-dependent epimerase/dehydratase family.</text>
</comment>
<dbReference type="Gene3D" id="3.90.25.10">
    <property type="entry name" value="UDP-galactose 4-epimerase, domain 1"/>
    <property type="match status" value="1"/>
</dbReference>
<dbReference type="NCBIfam" id="TIGR01179">
    <property type="entry name" value="galE"/>
    <property type="match status" value="1"/>
</dbReference>
<reference evidence="13 14" key="1">
    <citation type="submission" date="2019-09" db="EMBL/GenBank/DDBJ databases">
        <title>Phylogeny of genus Pseudoclavibacter and closely related genus.</title>
        <authorList>
            <person name="Li Y."/>
        </authorList>
    </citation>
    <scope>NUCLEOTIDE SEQUENCE [LARGE SCALE GENOMIC DNA]</scope>
    <source>
        <strain evidence="13 14">JCM 16921</strain>
    </source>
</reference>
<dbReference type="InterPro" id="IPR001509">
    <property type="entry name" value="Epimerase_deHydtase"/>
</dbReference>
<evidence type="ECO:0000256" key="7">
    <source>
        <dbReference type="ARBA" id="ARBA00023027"/>
    </source>
</evidence>
<evidence type="ECO:0000259" key="12">
    <source>
        <dbReference type="Pfam" id="PF01370"/>
    </source>
</evidence>
<evidence type="ECO:0000313" key="14">
    <source>
        <dbReference type="Proteomes" id="UP000481339"/>
    </source>
</evidence>
<evidence type="ECO:0000256" key="9">
    <source>
        <dbReference type="ARBA" id="ARBA00023277"/>
    </source>
</evidence>
<evidence type="ECO:0000256" key="4">
    <source>
        <dbReference type="ARBA" id="ARBA00007637"/>
    </source>
</evidence>
<comment type="cofactor">
    <cofactor evidence="2">
        <name>NAD(+)</name>
        <dbReference type="ChEBI" id="CHEBI:57540"/>
    </cofactor>
</comment>
<dbReference type="InterPro" id="IPR005886">
    <property type="entry name" value="UDP_G4E"/>
</dbReference>
<dbReference type="Proteomes" id="UP000481339">
    <property type="component" value="Unassembled WGS sequence"/>
</dbReference>
<evidence type="ECO:0000256" key="3">
    <source>
        <dbReference type="ARBA" id="ARBA00004947"/>
    </source>
</evidence>
<dbReference type="RefSeq" id="WP_158036395.1">
    <property type="nucleotide sequence ID" value="NZ_BAAAZV010000020.1"/>
</dbReference>
<dbReference type="GO" id="GO:0003978">
    <property type="term" value="F:UDP-glucose 4-epimerase activity"/>
    <property type="evidence" value="ECO:0007669"/>
    <property type="project" value="UniProtKB-EC"/>
</dbReference>
<dbReference type="Pfam" id="PF01370">
    <property type="entry name" value="Epimerase"/>
    <property type="match status" value="1"/>
</dbReference>
<comment type="catalytic activity">
    <reaction evidence="1">
        <text>UDP-alpha-D-glucose = UDP-alpha-D-galactose</text>
        <dbReference type="Rhea" id="RHEA:22168"/>
        <dbReference type="ChEBI" id="CHEBI:58885"/>
        <dbReference type="ChEBI" id="CHEBI:66914"/>
        <dbReference type="EC" id="5.1.3.2"/>
    </reaction>
</comment>
<dbReference type="EMBL" id="WBKA01000004">
    <property type="protein sequence ID" value="KAB1631926.1"/>
    <property type="molecule type" value="Genomic_DNA"/>
</dbReference>
<sequence length="328" mass="35801">MSTLVTGGAGYIGAHVVRLLQERDERVIVVDDLSTGDADRVGDARLEQFDIAAPDARDRLAALMRDEHVEAVIHFAAKKQVGESMERPLWYYRQNLDGLNNVLGAMVDAGVPSVVFSSSAAVYGEPDVPVVTEDYHCRPINPYGQTKFAGEWLIDAAARAHGLRAAKLRYFNVAGAGWEDLGDPAVLNLVPMVFERITRGEAPLIFGDDYPTADGTCVRDYIHVYDLADAHLAALDRLHEGPLEESTLNIGTGTGYSVRQVVNEILRVTGSDLVPEVRGRRAGDPPQLIADSSRVGRVLGWHASHDLADIVTSAWSGWCVRHPEARRA</sequence>
<keyword evidence="14" id="KW-1185">Reference proteome</keyword>
<proteinExistence type="inferred from homology"/>
<protein>
    <recommendedName>
        <fullName evidence="6">UDP-glucose 4-epimerase</fullName>
        <ecNumber evidence="5">5.1.3.2</ecNumber>
    </recommendedName>
    <alternativeName>
        <fullName evidence="11">Galactowaldenase</fullName>
    </alternativeName>
    <alternativeName>
        <fullName evidence="10">UDP-galactose 4-epimerase</fullName>
    </alternativeName>
</protein>
<evidence type="ECO:0000256" key="11">
    <source>
        <dbReference type="ARBA" id="ARBA00033067"/>
    </source>
</evidence>
<dbReference type="PANTHER" id="PTHR43725:SF53">
    <property type="entry name" value="UDP-ARABINOSE 4-EPIMERASE 1"/>
    <property type="match status" value="1"/>
</dbReference>
<dbReference type="PANTHER" id="PTHR43725">
    <property type="entry name" value="UDP-GLUCOSE 4-EPIMERASE"/>
    <property type="match status" value="1"/>
</dbReference>
<dbReference type="PROSITE" id="PS00061">
    <property type="entry name" value="ADH_SHORT"/>
    <property type="match status" value="1"/>
</dbReference>
<keyword evidence="7" id="KW-0520">NAD</keyword>
<accession>A0A7C8BN60</accession>
<evidence type="ECO:0000256" key="5">
    <source>
        <dbReference type="ARBA" id="ARBA00013189"/>
    </source>
</evidence>
<dbReference type="SUPFAM" id="SSF51735">
    <property type="entry name" value="NAD(P)-binding Rossmann-fold domains"/>
    <property type="match status" value="1"/>
</dbReference>
<dbReference type="InterPro" id="IPR020904">
    <property type="entry name" value="Sc_DH/Rdtase_CS"/>
</dbReference>
<evidence type="ECO:0000256" key="2">
    <source>
        <dbReference type="ARBA" id="ARBA00001911"/>
    </source>
</evidence>
<dbReference type="AlphaFoldDB" id="A0A7C8BN60"/>
<comment type="caution">
    <text evidence="13">The sequence shown here is derived from an EMBL/GenBank/DDBJ whole genome shotgun (WGS) entry which is preliminary data.</text>
</comment>
<dbReference type="Gene3D" id="3.40.50.720">
    <property type="entry name" value="NAD(P)-binding Rossmann-like Domain"/>
    <property type="match status" value="1"/>
</dbReference>
<dbReference type="EC" id="5.1.3.2" evidence="5"/>
<evidence type="ECO:0000313" key="13">
    <source>
        <dbReference type="EMBL" id="KAB1631926.1"/>
    </source>
</evidence>
<dbReference type="OrthoDB" id="9801785at2"/>
<dbReference type="UniPathway" id="UPA00214"/>
<evidence type="ECO:0000256" key="8">
    <source>
        <dbReference type="ARBA" id="ARBA00023235"/>
    </source>
</evidence>
<dbReference type="InterPro" id="IPR036291">
    <property type="entry name" value="NAD(P)-bd_dom_sf"/>
</dbReference>